<evidence type="ECO:0000313" key="13">
    <source>
        <dbReference type="Proteomes" id="UP000192769"/>
    </source>
</evidence>
<dbReference type="GO" id="GO:0006526">
    <property type="term" value="P:L-arginine biosynthetic process"/>
    <property type="evidence" value="ECO:0007669"/>
    <property type="project" value="UniProtKB-KW"/>
</dbReference>
<dbReference type="PROSITE" id="PS00758">
    <property type="entry name" value="ARGE_DAPE_CPG2_1"/>
    <property type="match status" value="1"/>
</dbReference>
<dbReference type="Pfam" id="PF01546">
    <property type="entry name" value="Peptidase_M20"/>
    <property type="match status" value="1"/>
</dbReference>
<dbReference type="RefSeq" id="WP_081137026.1">
    <property type="nucleotide sequence ID" value="NZ_MWUE01000007.1"/>
</dbReference>
<dbReference type="AlphaFoldDB" id="A0A1V9DNF2"/>
<dbReference type="Proteomes" id="UP000192769">
    <property type="component" value="Unassembled WGS sequence"/>
</dbReference>
<proteinExistence type="inferred from homology"/>
<name>A0A1V9DNF2_9GAMM</name>
<dbReference type="InterPro" id="IPR010169">
    <property type="entry name" value="AcOrn-deacetyl"/>
</dbReference>
<evidence type="ECO:0000256" key="8">
    <source>
        <dbReference type="ARBA" id="ARBA00022801"/>
    </source>
</evidence>
<evidence type="ECO:0000256" key="6">
    <source>
        <dbReference type="ARBA" id="ARBA00022605"/>
    </source>
</evidence>
<evidence type="ECO:0000256" key="2">
    <source>
        <dbReference type="ARBA" id="ARBA00001947"/>
    </source>
</evidence>
<evidence type="ECO:0000256" key="3">
    <source>
        <dbReference type="ARBA" id="ARBA00005691"/>
    </source>
</evidence>
<dbReference type="PANTHER" id="PTHR43808:SF31">
    <property type="entry name" value="N-ACETYL-L-CITRULLINE DEACETYLASE"/>
    <property type="match status" value="1"/>
</dbReference>
<dbReference type="InterPro" id="IPR001261">
    <property type="entry name" value="ArgE/DapE_CS"/>
</dbReference>
<dbReference type="CDD" id="cd03894">
    <property type="entry name" value="M20_ArgE"/>
    <property type="match status" value="1"/>
</dbReference>
<dbReference type="SUPFAM" id="SSF55031">
    <property type="entry name" value="Bacterial exopeptidase dimerisation domain"/>
    <property type="match status" value="1"/>
</dbReference>
<keyword evidence="10" id="KW-0170">Cobalt</keyword>
<dbReference type="PROSITE" id="PS00759">
    <property type="entry name" value="ARGE_DAPE_CPG2_2"/>
    <property type="match status" value="1"/>
</dbReference>
<dbReference type="Pfam" id="PF07687">
    <property type="entry name" value="M20_dimer"/>
    <property type="match status" value="1"/>
</dbReference>
<keyword evidence="5" id="KW-0055">Arginine biosynthesis</keyword>
<evidence type="ECO:0000259" key="11">
    <source>
        <dbReference type="Pfam" id="PF07687"/>
    </source>
</evidence>
<dbReference type="NCBIfam" id="TIGR01892">
    <property type="entry name" value="AcOrn-deacetyl"/>
    <property type="match status" value="1"/>
</dbReference>
<dbReference type="Gene3D" id="3.40.630.10">
    <property type="entry name" value="Zn peptidases"/>
    <property type="match status" value="1"/>
</dbReference>
<evidence type="ECO:0000256" key="1">
    <source>
        <dbReference type="ARBA" id="ARBA00001941"/>
    </source>
</evidence>
<evidence type="ECO:0000256" key="9">
    <source>
        <dbReference type="ARBA" id="ARBA00022833"/>
    </source>
</evidence>
<comment type="cofactor">
    <cofactor evidence="2">
        <name>Zn(2+)</name>
        <dbReference type="ChEBI" id="CHEBI:29105"/>
    </cofactor>
</comment>
<gene>
    <name evidence="12" type="ORF">B2J69_05140</name>
</gene>
<evidence type="ECO:0000256" key="7">
    <source>
        <dbReference type="ARBA" id="ARBA00022723"/>
    </source>
</evidence>
<keyword evidence="8" id="KW-0378">Hydrolase</keyword>
<sequence length="383" mass="41037">MNSALRETLAALLAFDTTSRESNLALIGFIRDFLAQRGVAAELLYDEGGTKANLYARLGPAGDGGVLLSGHTDVVPVDGQRWTVPPFALTERDGRCYGRGSADMKGFIACVLASLDRFLAEPLRLPLHLAFSYDEEVGCLGVRSLVAHLQASPQKPALCIIGEPTEMAPVYGHKGKVAMRCQVRGRACHSAYAPDGVNAIEQAAALIGHISRVGASLRQTRDTRFDPPFSTLQVGTIQGGAALNIVPQDCQFDFELRTLPDADAGAVLESIAAFARDQLLPAMQAQAPESDVTFQPLGAYPGLLTDPQGDFARWLAQWSGSDRFATVAFGTEGGLFDEIGMATLVCGPGSMAQGHKADEFVAVDQLERCMQMLGNLCDWMRCE</sequence>
<dbReference type="InterPro" id="IPR002933">
    <property type="entry name" value="Peptidase_M20"/>
</dbReference>
<dbReference type="InterPro" id="IPR050072">
    <property type="entry name" value="Peptidase_M20A"/>
</dbReference>
<comment type="similarity">
    <text evidence="3">Belongs to the peptidase M20A family. ArgE subfamily.</text>
</comment>
<dbReference type="GO" id="GO:0008777">
    <property type="term" value="F:acetylornithine deacetylase activity"/>
    <property type="evidence" value="ECO:0007669"/>
    <property type="project" value="TreeGrafter"/>
</dbReference>
<reference evidence="12 13" key="1">
    <citation type="submission" date="2017-02" db="EMBL/GenBank/DDBJ databases">
        <title>Whole genome shotgun sequence of Pantoea agglomerans strain AS1 isolated from a cycad, Zamia floridana in Central Florida, USA.</title>
        <authorList>
            <person name="Lata P."/>
            <person name="Govindarajan S."/>
            <person name="Qi F."/>
            <person name="Li J.-L."/>
            <person name="Maurya S.K."/>
            <person name="Sahoo M.K."/>
        </authorList>
    </citation>
    <scope>NUCLEOTIDE SEQUENCE [LARGE SCALE GENOMIC DNA]</scope>
    <source>
        <strain evidence="12 13">AS1</strain>
    </source>
</reference>
<dbReference type="InterPro" id="IPR036264">
    <property type="entry name" value="Bact_exopeptidase_dim_dom"/>
</dbReference>
<dbReference type="InterPro" id="IPR011650">
    <property type="entry name" value="Peptidase_M20_dimer"/>
</dbReference>
<protein>
    <submittedName>
        <fullName evidence="12">Acetylornithine deacetylase</fullName>
    </submittedName>
</protein>
<keyword evidence="7" id="KW-0479">Metal-binding</keyword>
<accession>A0A1V9DNF2</accession>
<evidence type="ECO:0000256" key="5">
    <source>
        <dbReference type="ARBA" id="ARBA00022571"/>
    </source>
</evidence>
<dbReference type="OrthoDB" id="3665926at2"/>
<feature type="domain" description="Peptidase M20 dimerisation" evidence="11">
    <location>
        <begin position="171"/>
        <end position="280"/>
    </location>
</feature>
<keyword evidence="9" id="KW-0862">Zinc</keyword>
<keyword evidence="6" id="KW-0028">Amino-acid biosynthesis</keyword>
<dbReference type="NCBIfam" id="NF005710">
    <property type="entry name" value="PRK07522.1"/>
    <property type="match status" value="1"/>
</dbReference>
<evidence type="ECO:0000313" key="12">
    <source>
        <dbReference type="EMBL" id="OQP35382.1"/>
    </source>
</evidence>
<dbReference type="Gene3D" id="3.30.70.360">
    <property type="match status" value="1"/>
</dbReference>
<dbReference type="GO" id="GO:0046872">
    <property type="term" value="F:metal ion binding"/>
    <property type="evidence" value="ECO:0007669"/>
    <property type="project" value="UniProtKB-KW"/>
</dbReference>
<dbReference type="PANTHER" id="PTHR43808">
    <property type="entry name" value="ACETYLORNITHINE DEACETYLASE"/>
    <property type="match status" value="1"/>
</dbReference>
<evidence type="ECO:0000256" key="4">
    <source>
        <dbReference type="ARBA" id="ARBA00022490"/>
    </source>
</evidence>
<organism evidence="12 13">
    <name type="scientific">Pantoea latae</name>
    <dbReference type="NCBI Taxonomy" id="1964541"/>
    <lineage>
        <taxon>Bacteria</taxon>
        <taxon>Pseudomonadati</taxon>
        <taxon>Pseudomonadota</taxon>
        <taxon>Gammaproteobacteria</taxon>
        <taxon>Enterobacterales</taxon>
        <taxon>Erwiniaceae</taxon>
        <taxon>Pantoea</taxon>
    </lineage>
</organism>
<keyword evidence="13" id="KW-1185">Reference proteome</keyword>
<dbReference type="EMBL" id="MWUE01000007">
    <property type="protein sequence ID" value="OQP35382.1"/>
    <property type="molecule type" value="Genomic_DNA"/>
</dbReference>
<comment type="caution">
    <text evidence="12">The sequence shown here is derived from an EMBL/GenBank/DDBJ whole genome shotgun (WGS) entry which is preliminary data.</text>
</comment>
<dbReference type="SUPFAM" id="SSF53187">
    <property type="entry name" value="Zn-dependent exopeptidases"/>
    <property type="match status" value="1"/>
</dbReference>
<evidence type="ECO:0000256" key="10">
    <source>
        <dbReference type="ARBA" id="ARBA00023285"/>
    </source>
</evidence>
<keyword evidence="4" id="KW-0963">Cytoplasm</keyword>
<comment type="cofactor">
    <cofactor evidence="1">
        <name>Co(2+)</name>
        <dbReference type="ChEBI" id="CHEBI:48828"/>
    </cofactor>
</comment>